<comment type="caution">
    <text evidence="1">The sequence shown here is derived from an EMBL/GenBank/DDBJ whole genome shotgun (WGS) entry which is preliminary data.</text>
</comment>
<organism evidence="1 2">
    <name type="scientific">Rosa chinensis</name>
    <name type="common">China rose</name>
    <dbReference type="NCBI Taxonomy" id="74649"/>
    <lineage>
        <taxon>Eukaryota</taxon>
        <taxon>Viridiplantae</taxon>
        <taxon>Streptophyta</taxon>
        <taxon>Embryophyta</taxon>
        <taxon>Tracheophyta</taxon>
        <taxon>Spermatophyta</taxon>
        <taxon>Magnoliopsida</taxon>
        <taxon>eudicotyledons</taxon>
        <taxon>Gunneridae</taxon>
        <taxon>Pentapetalae</taxon>
        <taxon>rosids</taxon>
        <taxon>fabids</taxon>
        <taxon>Rosales</taxon>
        <taxon>Rosaceae</taxon>
        <taxon>Rosoideae</taxon>
        <taxon>Rosoideae incertae sedis</taxon>
        <taxon>Rosa</taxon>
    </lineage>
</organism>
<reference evidence="1 2" key="1">
    <citation type="journal article" date="2018" name="Nat. Genet.">
        <title>The Rosa genome provides new insights in the design of modern roses.</title>
        <authorList>
            <person name="Bendahmane M."/>
        </authorList>
    </citation>
    <scope>NUCLEOTIDE SEQUENCE [LARGE SCALE GENOMIC DNA]</scope>
    <source>
        <strain evidence="2">cv. Old Blush</strain>
    </source>
</reference>
<dbReference type="EMBL" id="PDCK01000043">
    <property type="protein sequence ID" value="PRQ28173.1"/>
    <property type="molecule type" value="Genomic_DNA"/>
</dbReference>
<dbReference type="Proteomes" id="UP000238479">
    <property type="component" value="Chromosome 5"/>
</dbReference>
<accession>A0A2P6Q1U9</accession>
<keyword evidence="2" id="KW-1185">Reference proteome</keyword>
<gene>
    <name evidence="1" type="ORF">RchiOBHm_Chr5g0000161</name>
</gene>
<evidence type="ECO:0000313" key="2">
    <source>
        <dbReference type="Proteomes" id="UP000238479"/>
    </source>
</evidence>
<dbReference type="AlphaFoldDB" id="A0A2P6Q1U9"/>
<name>A0A2P6Q1U9_ROSCH</name>
<evidence type="ECO:0000313" key="1">
    <source>
        <dbReference type="EMBL" id="PRQ28173.1"/>
    </source>
</evidence>
<proteinExistence type="predicted"/>
<dbReference type="Gramene" id="PRQ28173">
    <property type="protein sequence ID" value="PRQ28173"/>
    <property type="gene ID" value="RchiOBHm_Chr5g0000161"/>
</dbReference>
<sequence>MEHELRDSKKRVREGDEEHMICSEKHTKLDDDINGIFDLKNEVPDYNCNHSGGGSSNSSITVNSSCKTSSSSDSHDYCDLALGVFDFPWLKDGVISKSDQEYWNFEDVFSSPLEYDQIHTSTLSTISAGARIEFSNFSWQCFYDETDPDKKVEFPEDKPKLEEDVWRAPS</sequence>
<protein>
    <submittedName>
        <fullName evidence="1">Uncharacterized protein</fullName>
    </submittedName>
</protein>